<evidence type="ECO:0000256" key="4">
    <source>
        <dbReference type="ARBA" id="ARBA00023054"/>
    </source>
</evidence>
<evidence type="ECO:0000313" key="9">
    <source>
        <dbReference type="Proteomes" id="UP001152888"/>
    </source>
</evidence>
<feature type="coiled-coil region" evidence="5">
    <location>
        <begin position="703"/>
        <end position="730"/>
    </location>
</feature>
<dbReference type="PANTHER" id="PTHR18902:SF25">
    <property type="entry name" value="GRIP AND COILED-COIL DOMAIN-CONTAINING PROTEIN 2"/>
    <property type="match status" value="1"/>
</dbReference>
<dbReference type="AlphaFoldDB" id="A0A9P0M9U8"/>
<gene>
    <name evidence="8" type="ORF">ACAOBT_LOCUS32621</name>
</gene>
<evidence type="ECO:0000259" key="7">
    <source>
        <dbReference type="PROSITE" id="PS50913"/>
    </source>
</evidence>
<protein>
    <recommendedName>
        <fullName evidence="7">GRIP domain-containing protein</fullName>
    </recommendedName>
</protein>
<feature type="coiled-coil region" evidence="5">
    <location>
        <begin position="219"/>
        <end position="506"/>
    </location>
</feature>
<feature type="coiled-coil region" evidence="5">
    <location>
        <begin position="755"/>
        <end position="912"/>
    </location>
</feature>
<feature type="domain" description="GRIP" evidence="7">
    <location>
        <begin position="1157"/>
        <end position="1207"/>
    </location>
</feature>
<dbReference type="PANTHER" id="PTHR18902">
    <property type="entry name" value="NUCLEAR MITOTIC APPARATUS PROTEIN 1-RELATED"/>
    <property type="match status" value="1"/>
</dbReference>
<evidence type="ECO:0000256" key="6">
    <source>
        <dbReference type="SAM" id="MobiDB-lite"/>
    </source>
</evidence>
<dbReference type="OrthoDB" id="1926336at2759"/>
<feature type="coiled-coil region" evidence="5">
    <location>
        <begin position="943"/>
        <end position="1005"/>
    </location>
</feature>
<reference evidence="8" key="1">
    <citation type="submission" date="2022-03" db="EMBL/GenBank/DDBJ databases">
        <authorList>
            <person name="Sayadi A."/>
        </authorList>
    </citation>
    <scope>NUCLEOTIDE SEQUENCE</scope>
</reference>
<feature type="coiled-coil region" evidence="5">
    <location>
        <begin position="1099"/>
        <end position="1154"/>
    </location>
</feature>
<keyword evidence="4 5" id="KW-0175">Coiled coil</keyword>
<sequence>MEQFANSDINKKHNLEDLSKNELIRKCAHLLTLAQKAKQAKASLQDENSKLKEMLSSKNSNLGISGEITKELSVSHGEMPLVKMIYELGDSLNNVSDEMSVKSKLTEFKKHVQTLKHYLNNEEVQQVLSHFKFNISSREMDNYEVEQQLDNINELKQSNVRLREKIKFYHTKIVKLASNVKSVKDEKNYVLNVFKSYMEQVQNWKDQLCICKTTVVRYIENIELENQTLKQQLDKKDTGEPQNDLMETISQYQSKLDSLKLDYEHLVSKLKEVQTTNKDLEVSKESNVKELNDLRKNYATVQNNFEQLTKVYQDLQKSNEEQRRELDNLNNEKKSFKIILEEKSAMTEDNKKHEKLMNDLKKELKSYEKLGEKSSQEMRRLVDENKYMTSIIENLQQKLDKLEHTKLVQNADIQTDADSCFISAELEEQLINLKRENSELLIEMNEMNQAIKERGETISMLEAHCEEVKKKLQIYEAQANKNIDSISQKEKTIDELKADLEALKMSRQTGINDKELVSSLRKEIDYLKEKLNANLDTSIAENEAMSTSTVSRADERIGLKELEGSWEERYAKLRSLAIKLKGKIREQNSSLSVQQKDNEELKNKLTASVSTIQALQCEIDKLQNELDDCENICRQYENRLSTVATEISNTKLQLASKDEAVGQLKNEIETLKGEKQATENWKKQISGKIQTLRKEVEANNVMKKDFEARITRLTSDLDAKEQALKSEIENHKQTKNLLDQSSNECRKNTVLSLEMQDYERSQKDTAKKLEKQNNEIATLKSQVESQKSTMNALREQNKLLEERINEEKENVALLNSEMAAQKKQILILENDIEMKEDKLQNLTLQLETARSVTEELSTELSKAIAEHQKVNAQLKEERDSLRGQTMGLQQSLREIQDECKLKTDELTFIRQEYDKYKVRAQSILRQNHNHRDLGLEEKHSEELATLKAQSAVLLGQLNEYKEQLKTLKNTNTGLTMKEEANEKKIKELQNEISVLQNKHSQLSAKFDNTVVEHAETVRSLKVHAETLAQCYRQQISEQEARHNKEIIELQSKIEKAPSPVEHNLPPPLMHREEGEGSENTESTYSPNKVHPVPLERLLATEDDQELANLKKQLHEQELKLSHLTALLADTEQDLAKHTQMNEVLKEEIRRQQRSQERERHAENLEYLKNVVFKFVTLSNSDERTRLVPVLNTILKLSPDETRQLTTVAKGEPSATLKGWTNLLPTWSSSPSKP</sequence>
<dbReference type="EMBL" id="CAKOFQ010008143">
    <property type="protein sequence ID" value="CAH2012099.1"/>
    <property type="molecule type" value="Genomic_DNA"/>
</dbReference>
<dbReference type="SMART" id="SM00755">
    <property type="entry name" value="Grip"/>
    <property type="match status" value="1"/>
</dbReference>
<evidence type="ECO:0000256" key="5">
    <source>
        <dbReference type="SAM" id="Coils"/>
    </source>
</evidence>
<evidence type="ECO:0000256" key="2">
    <source>
        <dbReference type="ARBA" id="ARBA00022490"/>
    </source>
</evidence>
<feature type="coiled-coil region" evidence="5">
    <location>
        <begin position="145"/>
        <end position="172"/>
    </location>
</feature>
<dbReference type="GO" id="GO:0005794">
    <property type="term" value="C:Golgi apparatus"/>
    <property type="evidence" value="ECO:0007669"/>
    <property type="project" value="TreeGrafter"/>
</dbReference>
<evidence type="ECO:0000256" key="1">
    <source>
        <dbReference type="ARBA" id="ARBA00004496"/>
    </source>
</evidence>
<keyword evidence="3" id="KW-0597">Phosphoprotein</keyword>
<comment type="subcellular location">
    <subcellularLocation>
        <location evidence="1">Cytoplasm</location>
    </subcellularLocation>
</comment>
<keyword evidence="2" id="KW-0963">Cytoplasm</keyword>
<dbReference type="InterPro" id="IPR000237">
    <property type="entry name" value="GRIP_dom"/>
</dbReference>
<comment type="caution">
    <text evidence="8">The sequence shown here is derived from an EMBL/GenBank/DDBJ whole genome shotgun (WGS) entry which is preliminary data.</text>
</comment>
<evidence type="ECO:0000313" key="8">
    <source>
        <dbReference type="EMBL" id="CAH2012099.1"/>
    </source>
</evidence>
<name>A0A9P0M9U8_ACAOB</name>
<dbReference type="InterPro" id="IPR051841">
    <property type="entry name" value="MT-Golgi_org_protein"/>
</dbReference>
<evidence type="ECO:0000256" key="3">
    <source>
        <dbReference type="ARBA" id="ARBA00022553"/>
    </source>
</evidence>
<dbReference type="Pfam" id="PF01465">
    <property type="entry name" value="GRIP"/>
    <property type="match status" value="1"/>
</dbReference>
<feature type="coiled-coil region" evidence="5">
    <location>
        <begin position="584"/>
        <end position="674"/>
    </location>
</feature>
<accession>A0A9P0M9U8</accession>
<keyword evidence="9" id="KW-1185">Reference proteome</keyword>
<feature type="region of interest" description="Disordered" evidence="6">
    <location>
        <begin position="1056"/>
        <end position="1089"/>
    </location>
</feature>
<dbReference type="Gene3D" id="1.10.220.60">
    <property type="entry name" value="GRIP domain"/>
    <property type="match status" value="1"/>
</dbReference>
<dbReference type="Proteomes" id="UP001152888">
    <property type="component" value="Unassembled WGS sequence"/>
</dbReference>
<organism evidence="8 9">
    <name type="scientific">Acanthoscelides obtectus</name>
    <name type="common">Bean weevil</name>
    <name type="synonym">Bruchus obtectus</name>
    <dbReference type="NCBI Taxonomy" id="200917"/>
    <lineage>
        <taxon>Eukaryota</taxon>
        <taxon>Metazoa</taxon>
        <taxon>Ecdysozoa</taxon>
        <taxon>Arthropoda</taxon>
        <taxon>Hexapoda</taxon>
        <taxon>Insecta</taxon>
        <taxon>Pterygota</taxon>
        <taxon>Neoptera</taxon>
        <taxon>Endopterygota</taxon>
        <taxon>Coleoptera</taxon>
        <taxon>Polyphaga</taxon>
        <taxon>Cucujiformia</taxon>
        <taxon>Chrysomeloidea</taxon>
        <taxon>Chrysomelidae</taxon>
        <taxon>Bruchinae</taxon>
        <taxon>Bruchini</taxon>
        <taxon>Acanthoscelides</taxon>
    </lineage>
</organism>
<dbReference type="Gene3D" id="1.10.287.1490">
    <property type="match status" value="1"/>
</dbReference>
<dbReference type="PROSITE" id="PS50913">
    <property type="entry name" value="GRIP"/>
    <property type="match status" value="1"/>
</dbReference>
<feature type="coiled-coil region" evidence="5">
    <location>
        <begin position="34"/>
        <end position="61"/>
    </location>
</feature>
<proteinExistence type="predicted"/>